<keyword evidence="3" id="KW-1185">Reference proteome</keyword>
<name>A0ABQ3RDD7_STRRR</name>
<proteinExistence type="predicted"/>
<keyword evidence="1" id="KW-0812">Transmembrane</keyword>
<feature type="transmembrane region" description="Helical" evidence="1">
    <location>
        <begin position="26"/>
        <end position="46"/>
    </location>
</feature>
<comment type="caution">
    <text evidence="2">The sequence shown here is derived from an EMBL/GenBank/DDBJ whole genome shotgun (WGS) entry which is preliminary data.</text>
</comment>
<keyword evidence="1" id="KW-0472">Membrane</keyword>
<dbReference type="Proteomes" id="UP000646738">
    <property type="component" value="Unassembled WGS sequence"/>
</dbReference>
<evidence type="ECO:0000313" key="2">
    <source>
        <dbReference type="EMBL" id="GHI53853.1"/>
    </source>
</evidence>
<evidence type="ECO:0000256" key="1">
    <source>
        <dbReference type="SAM" id="Phobius"/>
    </source>
</evidence>
<sequence>MPPWDRPTAWPAGPLLLVGASLSRQVVALVYLSGRAVFVALTLRFYGVRESNGRI</sequence>
<evidence type="ECO:0000313" key="3">
    <source>
        <dbReference type="Proteomes" id="UP000646738"/>
    </source>
</evidence>
<reference evidence="3" key="1">
    <citation type="submission" date="2023-07" db="EMBL/GenBank/DDBJ databases">
        <title>Whole genome shotgun sequence of Streptomyces achromogenes subsp. rubradiris NBRC 14000.</title>
        <authorList>
            <person name="Komaki H."/>
            <person name="Tamura T."/>
        </authorList>
    </citation>
    <scope>NUCLEOTIDE SEQUENCE [LARGE SCALE GENOMIC DNA]</scope>
    <source>
        <strain evidence="3">NBRC 14000</strain>
    </source>
</reference>
<protein>
    <submittedName>
        <fullName evidence="2">Uncharacterized protein</fullName>
    </submittedName>
</protein>
<keyword evidence="1" id="KW-1133">Transmembrane helix</keyword>
<dbReference type="EMBL" id="BNEA01000015">
    <property type="protein sequence ID" value="GHI53853.1"/>
    <property type="molecule type" value="Genomic_DNA"/>
</dbReference>
<gene>
    <name evidence="2" type="ORF">Srubr_36990</name>
</gene>
<organism evidence="2 3">
    <name type="scientific">Streptomyces rubradiris</name>
    <name type="common">Streptomyces achromogenes subsp. rubradiris</name>
    <dbReference type="NCBI Taxonomy" id="285531"/>
    <lineage>
        <taxon>Bacteria</taxon>
        <taxon>Bacillati</taxon>
        <taxon>Actinomycetota</taxon>
        <taxon>Actinomycetes</taxon>
        <taxon>Kitasatosporales</taxon>
        <taxon>Streptomycetaceae</taxon>
        <taxon>Streptomyces</taxon>
    </lineage>
</organism>
<accession>A0ABQ3RDD7</accession>